<evidence type="ECO:0000313" key="3">
    <source>
        <dbReference type="Proteomes" id="UP000886520"/>
    </source>
</evidence>
<dbReference type="Proteomes" id="UP000886520">
    <property type="component" value="Chromosome 12"/>
</dbReference>
<gene>
    <name evidence="2" type="ORF">GOP47_0012406</name>
</gene>
<keyword evidence="3" id="KW-1185">Reference proteome</keyword>
<feature type="compositionally biased region" description="Low complexity" evidence="1">
    <location>
        <begin position="216"/>
        <end position="229"/>
    </location>
</feature>
<proteinExistence type="predicted"/>
<feature type="compositionally biased region" description="Polar residues" evidence="1">
    <location>
        <begin position="230"/>
        <end position="241"/>
    </location>
</feature>
<feature type="region of interest" description="Disordered" evidence="1">
    <location>
        <begin position="1"/>
        <end position="38"/>
    </location>
</feature>
<protein>
    <submittedName>
        <fullName evidence="2">Uncharacterized protein</fullName>
    </submittedName>
</protein>
<dbReference type="EMBL" id="JABFUD020000012">
    <property type="protein sequence ID" value="KAI5072300.1"/>
    <property type="molecule type" value="Genomic_DNA"/>
</dbReference>
<feature type="region of interest" description="Disordered" evidence="1">
    <location>
        <begin position="150"/>
        <end position="169"/>
    </location>
</feature>
<sequence length="241" mass="25979">METAHHAARSTSETQQGNGDRPAKLETAAAPQADKQLDAKASRLVKAAQRASDAAKRAYTAGIETTQARAKQVGDVVLENANRATDSSKAFLSKVASKAGHYTDKAHNKASTYKGNVSRAIQLPKDKEGEPLRFPFSVLVWCSTICGRSKEETKDSHQDRELEPETDCKEFSNEFLASTADEYATALEEEATKLEEAIAIKEKKNAPTSCTPAPITTPSPHVTHTVPSSNPKLTPQKSGTT</sequence>
<evidence type="ECO:0000313" key="2">
    <source>
        <dbReference type="EMBL" id="KAI5072300.1"/>
    </source>
</evidence>
<name>A0A9D4UQM3_ADICA</name>
<organism evidence="2 3">
    <name type="scientific">Adiantum capillus-veneris</name>
    <name type="common">Maidenhair fern</name>
    <dbReference type="NCBI Taxonomy" id="13818"/>
    <lineage>
        <taxon>Eukaryota</taxon>
        <taxon>Viridiplantae</taxon>
        <taxon>Streptophyta</taxon>
        <taxon>Embryophyta</taxon>
        <taxon>Tracheophyta</taxon>
        <taxon>Polypodiopsida</taxon>
        <taxon>Polypodiidae</taxon>
        <taxon>Polypodiales</taxon>
        <taxon>Pteridineae</taxon>
        <taxon>Pteridaceae</taxon>
        <taxon>Vittarioideae</taxon>
        <taxon>Adiantum</taxon>
    </lineage>
</organism>
<comment type="caution">
    <text evidence="2">The sequence shown here is derived from an EMBL/GenBank/DDBJ whole genome shotgun (WGS) entry which is preliminary data.</text>
</comment>
<reference evidence="2" key="1">
    <citation type="submission" date="2021-01" db="EMBL/GenBank/DDBJ databases">
        <title>Adiantum capillus-veneris genome.</title>
        <authorList>
            <person name="Fang Y."/>
            <person name="Liao Q."/>
        </authorList>
    </citation>
    <scope>NUCLEOTIDE SEQUENCE</scope>
    <source>
        <strain evidence="2">H3</strain>
        <tissue evidence="2">Leaf</tissue>
    </source>
</reference>
<evidence type="ECO:0000256" key="1">
    <source>
        <dbReference type="SAM" id="MobiDB-lite"/>
    </source>
</evidence>
<dbReference type="AlphaFoldDB" id="A0A9D4UQM3"/>
<dbReference type="OrthoDB" id="6363407at2759"/>
<accession>A0A9D4UQM3</accession>
<feature type="compositionally biased region" description="Polar residues" evidence="1">
    <location>
        <begin position="9"/>
        <end position="18"/>
    </location>
</feature>
<feature type="region of interest" description="Disordered" evidence="1">
    <location>
        <begin position="202"/>
        <end position="241"/>
    </location>
</feature>